<keyword evidence="1" id="KW-0472">Membrane</keyword>
<sequence>MARSRFHRRSSYGNQLKALPMEAMYSAGVSLISLIIYGGIITASVYMSGETPRWLGGGLGTLGFLVAFGAFVYNVGQMKTKTELKYRIVCLAISSVIMIVWIATLIIGLIRG</sequence>
<keyword evidence="3" id="KW-1185">Reference proteome</keyword>
<evidence type="ECO:0008006" key="4">
    <source>
        <dbReference type="Google" id="ProtNLM"/>
    </source>
</evidence>
<reference evidence="3" key="1">
    <citation type="submission" date="2016-10" db="EMBL/GenBank/DDBJ databases">
        <authorList>
            <person name="Varghese N."/>
        </authorList>
    </citation>
    <scope>NUCLEOTIDE SEQUENCE [LARGE SCALE GENOMIC DNA]</scope>
    <source>
        <strain evidence="3">ACV-9</strain>
    </source>
</reference>
<keyword evidence="1" id="KW-1133">Transmembrane helix</keyword>
<dbReference type="RefSeq" id="WP_044936073.1">
    <property type="nucleotide sequence ID" value="NZ_FNZX01000006.1"/>
</dbReference>
<dbReference type="Proteomes" id="UP000182321">
    <property type="component" value="Unassembled WGS sequence"/>
</dbReference>
<proteinExistence type="predicted"/>
<feature type="transmembrane region" description="Helical" evidence="1">
    <location>
        <begin position="25"/>
        <end position="48"/>
    </location>
</feature>
<gene>
    <name evidence="2" type="ORF">SAMN02910377_01216</name>
</gene>
<protein>
    <recommendedName>
        <fullName evidence="4">Calcium:proton exchanger</fullName>
    </recommendedName>
</protein>
<evidence type="ECO:0000313" key="3">
    <source>
        <dbReference type="Proteomes" id="UP000182321"/>
    </source>
</evidence>
<dbReference type="AlphaFoldDB" id="A0A1H7I011"/>
<name>A0A1H7I011_9FIRM</name>
<keyword evidence="1" id="KW-0812">Transmembrane</keyword>
<evidence type="ECO:0000256" key="1">
    <source>
        <dbReference type="SAM" id="Phobius"/>
    </source>
</evidence>
<feature type="transmembrane region" description="Helical" evidence="1">
    <location>
        <begin position="54"/>
        <end position="76"/>
    </location>
</feature>
<dbReference type="EMBL" id="FNZX01000006">
    <property type="protein sequence ID" value="SEK55819.1"/>
    <property type="molecule type" value="Genomic_DNA"/>
</dbReference>
<organism evidence="2 3">
    <name type="scientific">Pseudobutyrivibrio ruminis</name>
    <dbReference type="NCBI Taxonomy" id="46206"/>
    <lineage>
        <taxon>Bacteria</taxon>
        <taxon>Bacillati</taxon>
        <taxon>Bacillota</taxon>
        <taxon>Clostridia</taxon>
        <taxon>Lachnospirales</taxon>
        <taxon>Lachnospiraceae</taxon>
        <taxon>Pseudobutyrivibrio</taxon>
    </lineage>
</organism>
<feature type="transmembrane region" description="Helical" evidence="1">
    <location>
        <begin position="88"/>
        <end position="110"/>
    </location>
</feature>
<accession>A0A1H7I011</accession>
<evidence type="ECO:0000313" key="2">
    <source>
        <dbReference type="EMBL" id="SEK55819.1"/>
    </source>
</evidence>